<dbReference type="Gene3D" id="1.20.1250.20">
    <property type="entry name" value="MFS general substrate transporter like domains"/>
    <property type="match status" value="2"/>
</dbReference>
<evidence type="ECO:0000256" key="4">
    <source>
        <dbReference type="ARBA" id="ARBA00022989"/>
    </source>
</evidence>
<feature type="transmembrane region" description="Helical" evidence="7">
    <location>
        <begin position="452"/>
        <end position="473"/>
    </location>
</feature>
<feature type="transmembrane region" description="Helical" evidence="7">
    <location>
        <begin position="278"/>
        <end position="301"/>
    </location>
</feature>
<feature type="compositionally biased region" description="Basic and acidic residues" evidence="6">
    <location>
        <begin position="570"/>
        <end position="581"/>
    </location>
</feature>
<keyword evidence="2" id="KW-0813">Transport</keyword>
<name>A0A0A2VIT4_BEABA</name>
<dbReference type="GO" id="GO:0016020">
    <property type="term" value="C:membrane"/>
    <property type="evidence" value="ECO:0007669"/>
    <property type="project" value="UniProtKB-SubCell"/>
</dbReference>
<feature type="transmembrane region" description="Helical" evidence="7">
    <location>
        <begin position="162"/>
        <end position="184"/>
    </location>
</feature>
<keyword evidence="5 7" id="KW-0472">Membrane</keyword>
<comment type="subcellular location">
    <subcellularLocation>
        <location evidence="1">Membrane</location>
        <topology evidence="1">Multi-pass membrane protein</topology>
    </subcellularLocation>
</comment>
<sequence>MAATQSPTPAAPPLVITVTAAAPEDNNDDDDDDAHFKVTGAFAHIARFIPWFRKPRRVLLFKMDVMLVLWLFVAGLMKEMDQSATTQAYVSGMRESLGLYGNELVMFNTFFSIGYALGLVPGQLIQTRLRPSIFLPVCEVCWGFFVLLTYKAKNAQTIYGLRFVLGLLSASFWPSVVALLFNWYKPRELAVRLALCTASDVAGAKNAQTIYGLRFVLGLLSASFWPSVVALLFNWYKPRELAVRLALCTASDVAGAMFLGVLQAALHRDMDGVHGLRGWQWLFIIAGAATVGQGLVAFVAIPDSPATTRALYLTSSDKRLARRRMASFGARSSTPVGAAVLRRKLRQLSAHPVTWFFLLAFALAAWAHRANAYFVLYLESVKDADGNRAYSVFQVNVRPLGGYALQIVANVGLNALSDRKHWRWQISIGSLAWYAVILAVLCAWPRNDTVILAFYFLTYSTYAGSSSLMAWMAELLRKEPEARSIIVALTVTIVYVGHATIPLRAFRVADAPRYPIGFPMVTAMTVASILVQLGFLWWDRSHPGIAEYGFDKPATGNIAGSDEEATATVEEIKMGGDKDHK</sequence>
<keyword evidence="4 7" id="KW-1133">Transmembrane helix</keyword>
<reference evidence="8 9" key="1">
    <citation type="submission" date="2012-10" db="EMBL/GenBank/DDBJ databases">
        <title>Genome sequencing and analysis of entomopathogenic fungi Beauveria bassiana D1-5.</title>
        <authorList>
            <person name="Li Q."/>
            <person name="Wang L."/>
            <person name="Zhang Z."/>
            <person name="Wang Q."/>
            <person name="Ren J."/>
            <person name="Wang M."/>
            <person name="Xu W."/>
            <person name="Wang J."/>
            <person name="Lu Y."/>
            <person name="Du Q."/>
            <person name="Sun Z."/>
        </authorList>
    </citation>
    <scope>NUCLEOTIDE SEQUENCE [LARGE SCALE GENOMIC DNA]</scope>
    <source>
        <strain evidence="8 9">D1-5</strain>
    </source>
</reference>
<dbReference type="SUPFAM" id="SSF103473">
    <property type="entry name" value="MFS general substrate transporter"/>
    <property type="match status" value="2"/>
</dbReference>
<dbReference type="Proteomes" id="UP000030106">
    <property type="component" value="Unassembled WGS sequence"/>
</dbReference>
<dbReference type="Pfam" id="PF07690">
    <property type="entry name" value="MFS_1"/>
    <property type="match status" value="2"/>
</dbReference>
<keyword evidence="3 7" id="KW-0812">Transmembrane</keyword>
<evidence type="ECO:0000256" key="3">
    <source>
        <dbReference type="ARBA" id="ARBA00022692"/>
    </source>
</evidence>
<feature type="transmembrane region" description="Helical" evidence="7">
    <location>
        <begin position="59"/>
        <end position="77"/>
    </location>
</feature>
<dbReference type="EMBL" id="ANFO01000850">
    <property type="protein sequence ID" value="KGQ06192.1"/>
    <property type="molecule type" value="Genomic_DNA"/>
</dbReference>
<organism evidence="8 9">
    <name type="scientific">Beauveria bassiana D1-5</name>
    <dbReference type="NCBI Taxonomy" id="1245745"/>
    <lineage>
        <taxon>Eukaryota</taxon>
        <taxon>Fungi</taxon>
        <taxon>Dikarya</taxon>
        <taxon>Ascomycota</taxon>
        <taxon>Pezizomycotina</taxon>
        <taxon>Sordariomycetes</taxon>
        <taxon>Hypocreomycetidae</taxon>
        <taxon>Hypocreales</taxon>
        <taxon>Cordycipitaceae</taxon>
        <taxon>Beauveria</taxon>
    </lineage>
</organism>
<dbReference type="OrthoDB" id="3639251at2759"/>
<evidence type="ECO:0000256" key="7">
    <source>
        <dbReference type="SAM" id="Phobius"/>
    </source>
</evidence>
<dbReference type="STRING" id="1245745.A0A0A2VIT4"/>
<evidence type="ECO:0000256" key="1">
    <source>
        <dbReference type="ARBA" id="ARBA00004141"/>
    </source>
</evidence>
<evidence type="ECO:0000256" key="2">
    <source>
        <dbReference type="ARBA" id="ARBA00022448"/>
    </source>
</evidence>
<feature type="transmembrane region" description="Helical" evidence="7">
    <location>
        <begin position="485"/>
        <end position="504"/>
    </location>
</feature>
<feature type="transmembrane region" description="Helical" evidence="7">
    <location>
        <begin position="353"/>
        <end position="377"/>
    </location>
</feature>
<comment type="caution">
    <text evidence="8">The sequence shown here is derived from an EMBL/GenBank/DDBJ whole genome shotgun (WGS) entry which is preliminary data.</text>
</comment>
<evidence type="ECO:0000256" key="5">
    <source>
        <dbReference type="ARBA" id="ARBA00023136"/>
    </source>
</evidence>
<evidence type="ECO:0000313" key="8">
    <source>
        <dbReference type="EMBL" id="KGQ06192.1"/>
    </source>
</evidence>
<dbReference type="InterPro" id="IPR011701">
    <property type="entry name" value="MFS"/>
</dbReference>
<evidence type="ECO:0000313" key="9">
    <source>
        <dbReference type="Proteomes" id="UP000030106"/>
    </source>
</evidence>
<accession>A0A0A2VIT4</accession>
<feature type="transmembrane region" description="Helical" evidence="7">
    <location>
        <begin position="215"/>
        <end position="236"/>
    </location>
</feature>
<proteinExistence type="predicted"/>
<dbReference type="HOGENOM" id="CLU_001265_4_4_1"/>
<feature type="transmembrane region" description="Helical" evidence="7">
    <location>
        <begin position="428"/>
        <end position="446"/>
    </location>
</feature>
<feature type="transmembrane region" description="Helical" evidence="7">
    <location>
        <begin position="97"/>
        <end position="120"/>
    </location>
</feature>
<gene>
    <name evidence="8" type="ORF">BBAD15_g8494</name>
</gene>
<dbReference type="GO" id="GO:0022857">
    <property type="term" value="F:transmembrane transporter activity"/>
    <property type="evidence" value="ECO:0007669"/>
    <property type="project" value="InterPro"/>
</dbReference>
<dbReference type="PANTHER" id="PTHR43791:SF39">
    <property type="entry name" value="TRANSPORTER LIZ1_SEO1, PUTATIVE (AFU_ORTHOLOGUE AFUA_3G00980)-RELATED"/>
    <property type="match status" value="1"/>
</dbReference>
<feature type="transmembrane region" description="Helical" evidence="7">
    <location>
        <begin position="242"/>
        <end position="266"/>
    </location>
</feature>
<feature type="region of interest" description="Disordered" evidence="6">
    <location>
        <begin position="561"/>
        <end position="581"/>
    </location>
</feature>
<dbReference type="InterPro" id="IPR036259">
    <property type="entry name" value="MFS_trans_sf"/>
</dbReference>
<evidence type="ECO:0000256" key="6">
    <source>
        <dbReference type="SAM" id="MobiDB-lite"/>
    </source>
</evidence>
<protein>
    <submittedName>
        <fullName evidence="8">Pantothenate transporter liz1</fullName>
    </submittedName>
</protein>
<dbReference type="AlphaFoldDB" id="A0A0A2VIT4"/>
<dbReference type="PANTHER" id="PTHR43791">
    <property type="entry name" value="PERMEASE-RELATED"/>
    <property type="match status" value="1"/>
</dbReference>
<feature type="transmembrane region" description="Helical" evidence="7">
    <location>
        <begin position="516"/>
        <end position="538"/>
    </location>
</feature>